<evidence type="ECO:0000313" key="3">
    <source>
        <dbReference type="Proteomes" id="UP000051063"/>
    </source>
</evidence>
<evidence type="ECO:0000313" key="2">
    <source>
        <dbReference type="EMBL" id="KQL47243.1"/>
    </source>
</evidence>
<dbReference type="SUPFAM" id="SSF51735">
    <property type="entry name" value="NAD(P)-binding Rossmann-fold domains"/>
    <property type="match status" value="1"/>
</dbReference>
<dbReference type="Pfam" id="PF26370">
    <property type="entry name" value="KDD_N"/>
    <property type="match status" value="1"/>
</dbReference>
<accession>A0ABR5N9G3</accession>
<comment type="caution">
    <text evidence="2">The sequence shown here is derived from an EMBL/GenBank/DDBJ whole genome shotgun (WGS) entry which is preliminary data.</text>
</comment>
<sequence length="334" mass="35403">MGCPYGSHRVLEPVGVLPQAAWKLEHSLPIYPNELLIDVEMLNIDAASFRQMREQARTEDGIAELIIQTVRDRGKQHNPVTGSGGMLIGTVREVGEGWTGNVAVGSKIATLVSLSLTPLNLEQIHSINLSTCQVRVTGQAILFESGLFAVLPADLPQDFALSILDVAGAPAQTAKLVQAGDTVLIIGAGGKSGLLCLYEAKKRVGVTGKVIALAYDERDYERIARSQLADVILVGDARQTLAILHKVQVATDGALADLTINCVDVPGTEMSSILCTKDNGTVYFFSMATSFTAAALGAEGAGKDVRMLIGNGYTKGHAEIALAAGRSMREKGYL</sequence>
<proteinExistence type="predicted"/>
<organism evidence="2 3">
    <name type="scientific">Brevibacillus choshinensis</name>
    <dbReference type="NCBI Taxonomy" id="54911"/>
    <lineage>
        <taxon>Bacteria</taxon>
        <taxon>Bacillati</taxon>
        <taxon>Bacillota</taxon>
        <taxon>Bacilli</taxon>
        <taxon>Bacillales</taxon>
        <taxon>Paenibacillaceae</taxon>
        <taxon>Brevibacillus</taxon>
    </lineage>
</organism>
<name>A0ABR5N9G3_BRECH</name>
<protein>
    <submittedName>
        <fullName evidence="2">L-erythro-3,5-diaminohexanoate dehydrogenase</fullName>
    </submittedName>
</protein>
<dbReference type="Gene3D" id="3.90.180.10">
    <property type="entry name" value="Medium-chain alcohol dehydrogenases, catalytic domain"/>
    <property type="match status" value="1"/>
</dbReference>
<dbReference type="SUPFAM" id="SSF50129">
    <property type="entry name" value="GroES-like"/>
    <property type="match status" value="1"/>
</dbReference>
<evidence type="ECO:0000259" key="1">
    <source>
        <dbReference type="Pfam" id="PF26370"/>
    </source>
</evidence>
<dbReference type="RefSeq" id="WP_055746314.1">
    <property type="nucleotide sequence ID" value="NZ_LJJB01000010.1"/>
</dbReference>
<dbReference type="EMBL" id="LJJB01000010">
    <property type="protein sequence ID" value="KQL47243.1"/>
    <property type="molecule type" value="Genomic_DNA"/>
</dbReference>
<keyword evidence="3" id="KW-1185">Reference proteome</keyword>
<dbReference type="InterPro" id="IPR058932">
    <property type="entry name" value="KDD_N"/>
</dbReference>
<feature type="domain" description="L-erythro-3,5-diaminohexanoate dehydrogenase N-terminal" evidence="1">
    <location>
        <begin position="8"/>
        <end position="152"/>
    </location>
</feature>
<dbReference type="InterPro" id="IPR011032">
    <property type="entry name" value="GroES-like_sf"/>
</dbReference>
<dbReference type="Proteomes" id="UP000051063">
    <property type="component" value="Unassembled WGS sequence"/>
</dbReference>
<reference evidence="2 3" key="1">
    <citation type="submission" date="2015-09" db="EMBL/GenBank/DDBJ databases">
        <title>Genome sequencing project for genomic taxonomy and phylogenomics of Bacillus-like bacteria.</title>
        <authorList>
            <person name="Liu B."/>
            <person name="Wang J."/>
            <person name="Zhu Y."/>
            <person name="Liu G."/>
            <person name="Chen Q."/>
            <person name="Chen Z."/>
            <person name="Lan J."/>
            <person name="Che J."/>
            <person name="Ge C."/>
            <person name="Shi H."/>
            <person name="Pan Z."/>
            <person name="Liu X."/>
        </authorList>
    </citation>
    <scope>NUCLEOTIDE SEQUENCE [LARGE SCALE GENOMIC DNA]</scope>
    <source>
        <strain evidence="2 3">DSM 8552</strain>
    </source>
</reference>
<dbReference type="InterPro" id="IPR036291">
    <property type="entry name" value="NAD(P)-bd_dom_sf"/>
</dbReference>
<gene>
    <name evidence="2" type="ORF">AN963_14350</name>
</gene>